<evidence type="ECO:0000256" key="4">
    <source>
        <dbReference type="ARBA" id="ARBA00023014"/>
    </source>
</evidence>
<evidence type="ECO:0000313" key="8">
    <source>
        <dbReference type="EMBL" id="UZP74726.1"/>
    </source>
</evidence>
<dbReference type="Gene3D" id="3.40.50.150">
    <property type="entry name" value="Vaccinia Virus protein VP39"/>
    <property type="match status" value="2"/>
</dbReference>
<dbReference type="CDD" id="cd02440">
    <property type="entry name" value="AdoMet_MTases"/>
    <property type="match status" value="1"/>
</dbReference>
<dbReference type="Proteomes" id="UP001317963">
    <property type="component" value="Chromosome"/>
</dbReference>
<dbReference type="InterPro" id="IPR010280">
    <property type="entry name" value="U5_MeTrfase_fam"/>
</dbReference>
<keyword evidence="4" id="KW-0411">Iron-sulfur</keyword>
<dbReference type="InterPro" id="IPR030391">
    <property type="entry name" value="MeTrfase_TrmA_CS"/>
</dbReference>
<feature type="binding site" evidence="5">
    <location>
        <position position="225"/>
    </location>
    <ligand>
        <name>S-adenosyl-L-methionine</name>
        <dbReference type="ChEBI" id="CHEBI:59789"/>
    </ligand>
</feature>
<feature type="domain" description="TRAM" evidence="7">
    <location>
        <begin position="16"/>
        <end position="79"/>
    </location>
</feature>
<dbReference type="EMBL" id="CP036501">
    <property type="protein sequence ID" value="UZP74726.1"/>
    <property type="molecule type" value="Genomic_DNA"/>
</dbReference>
<sequence>MSSRKVRIKAPGKARRRVPPKTDELEILIRDLASDGRGVGEAPDGQVIFVAGVWLGERVRVRRTRQGAMTETVLLEVTEAHAHRVTPACIYHTQGECGGCPWMFMDYEAQVSAKQVKLASALASLNATHLSCPVNGSVRQLGYRNRAQLKTNGRELGYLGASSHDLADIETCAVLTDANQALLSRLRDSLPNSAWRPRSKQKWIALDIDDKRDAPLIDKRQPFRQANDSQNAVMRDWLADKLASLVPEGPVLELFCGNGNLTSVVAERNPHAQVVAVEGDEVALEALAALNLATVTTQRVNLFDDRQIRALISSLPSINGVVLDPPRDGLKARDAFGSVFSECSWVVYISCNLATWQRDAQFLQDQGLRLTQVEGLDMFPQTPHLEVLSVFERQ</sequence>
<dbReference type="InterPro" id="IPR029063">
    <property type="entry name" value="SAM-dependent_MTases_sf"/>
</dbReference>
<feature type="active site" description="Nucleophile" evidence="5">
    <location>
        <position position="351"/>
    </location>
</feature>
<name>A0ABY6Q7S6_9GAMM</name>
<dbReference type="PROSITE" id="PS01231">
    <property type="entry name" value="TRMA_2"/>
    <property type="match status" value="1"/>
</dbReference>
<dbReference type="InterPro" id="IPR012340">
    <property type="entry name" value="NA-bd_OB-fold"/>
</dbReference>
<keyword evidence="3 5" id="KW-0949">S-adenosyl-L-methionine</keyword>
<dbReference type="SUPFAM" id="SSF53335">
    <property type="entry name" value="S-adenosyl-L-methionine-dependent methyltransferases"/>
    <property type="match status" value="1"/>
</dbReference>
<feature type="binding site" evidence="5">
    <location>
        <position position="255"/>
    </location>
    <ligand>
        <name>S-adenosyl-L-methionine</name>
        <dbReference type="ChEBI" id="CHEBI:59789"/>
    </ligand>
</feature>
<dbReference type="InterPro" id="IPR002792">
    <property type="entry name" value="TRAM_dom"/>
</dbReference>
<proteinExistence type="inferred from homology"/>
<evidence type="ECO:0000259" key="7">
    <source>
        <dbReference type="PROSITE" id="PS50926"/>
    </source>
</evidence>
<dbReference type="PROSITE" id="PS51687">
    <property type="entry name" value="SAM_MT_RNA_M5U"/>
    <property type="match status" value="1"/>
</dbReference>
<keyword evidence="4" id="KW-0479">Metal-binding</keyword>
<dbReference type="PANTHER" id="PTHR11061">
    <property type="entry name" value="RNA M5U METHYLTRANSFERASE"/>
    <property type="match status" value="1"/>
</dbReference>
<evidence type="ECO:0000256" key="3">
    <source>
        <dbReference type="ARBA" id="ARBA00022691"/>
    </source>
</evidence>
<comment type="similarity">
    <text evidence="5">Belongs to the class I-like SAM-binding methyltransferase superfamily. RNA M5U methyltransferase family.</text>
</comment>
<protein>
    <submittedName>
        <fullName evidence="8">Class I SAM-dependent RNA methyltransferase</fullName>
    </submittedName>
</protein>
<keyword evidence="9" id="KW-1185">Reference proteome</keyword>
<dbReference type="GO" id="GO:0032259">
    <property type="term" value="P:methylation"/>
    <property type="evidence" value="ECO:0007669"/>
    <property type="project" value="UniProtKB-KW"/>
</dbReference>
<dbReference type="InterPro" id="IPR030390">
    <property type="entry name" value="MeTrfase_TrmA_AS"/>
</dbReference>
<keyword evidence="1 5" id="KW-0489">Methyltransferase</keyword>
<dbReference type="Pfam" id="PF05958">
    <property type="entry name" value="tRNA_U5-meth_tr"/>
    <property type="match status" value="1"/>
</dbReference>
<dbReference type="PANTHER" id="PTHR11061:SF30">
    <property type="entry name" value="TRNA (URACIL(54)-C(5))-METHYLTRANSFERASE"/>
    <property type="match status" value="1"/>
</dbReference>
<evidence type="ECO:0000313" key="9">
    <source>
        <dbReference type="Proteomes" id="UP001317963"/>
    </source>
</evidence>
<feature type="binding site" evidence="5">
    <location>
        <position position="278"/>
    </location>
    <ligand>
        <name>S-adenosyl-L-methionine</name>
        <dbReference type="ChEBI" id="CHEBI:59789"/>
    </ligand>
</feature>
<dbReference type="SUPFAM" id="SSF50249">
    <property type="entry name" value="Nucleic acid-binding proteins"/>
    <property type="match status" value="1"/>
</dbReference>
<gene>
    <name evidence="8" type="ORF">E0F26_08230</name>
</gene>
<accession>A0ABY6Q7S6</accession>
<reference evidence="8 9" key="1">
    <citation type="submission" date="2019-02" db="EMBL/GenBank/DDBJ databases">
        <title>Halieaceae_genomes.</title>
        <authorList>
            <person name="Li S.-H."/>
        </authorList>
    </citation>
    <scope>NUCLEOTIDE SEQUENCE [LARGE SCALE GENOMIC DNA]</scope>
    <source>
        <strain evidence="8 9">JH123</strain>
    </source>
</reference>
<organism evidence="8 9">
    <name type="scientific">Candidatus Paraluminiphilus aquimaris</name>
    <dbReference type="NCBI Taxonomy" id="2518994"/>
    <lineage>
        <taxon>Bacteria</taxon>
        <taxon>Pseudomonadati</taxon>
        <taxon>Pseudomonadota</taxon>
        <taxon>Gammaproteobacteria</taxon>
        <taxon>Cellvibrionales</taxon>
        <taxon>Halieaceae</taxon>
        <taxon>Candidatus Paraluminiphilus</taxon>
    </lineage>
</organism>
<dbReference type="GO" id="GO:0008168">
    <property type="term" value="F:methyltransferase activity"/>
    <property type="evidence" value="ECO:0007669"/>
    <property type="project" value="UniProtKB-KW"/>
</dbReference>
<feature type="active site" evidence="6">
    <location>
        <position position="351"/>
    </location>
</feature>
<keyword evidence="4" id="KW-0408">Iron</keyword>
<keyword evidence="2 5" id="KW-0808">Transferase</keyword>
<evidence type="ECO:0000256" key="5">
    <source>
        <dbReference type="PROSITE-ProRule" id="PRU01024"/>
    </source>
</evidence>
<evidence type="ECO:0000256" key="6">
    <source>
        <dbReference type="PROSITE-ProRule" id="PRU10015"/>
    </source>
</evidence>
<dbReference type="Gene3D" id="2.40.50.140">
    <property type="entry name" value="Nucleic acid-binding proteins"/>
    <property type="match status" value="1"/>
</dbReference>
<evidence type="ECO:0000256" key="2">
    <source>
        <dbReference type="ARBA" id="ARBA00022679"/>
    </source>
</evidence>
<dbReference type="PROSITE" id="PS50926">
    <property type="entry name" value="TRAM"/>
    <property type="match status" value="1"/>
</dbReference>
<feature type="binding site" evidence="5">
    <location>
        <position position="324"/>
    </location>
    <ligand>
        <name>S-adenosyl-L-methionine</name>
        <dbReference type="ChEBI" id="CHEBI:59789"/>
    </ligand>
</feature>
<dbReference type="PROSITE" id="PS01230">
    <property type="entry name" value="TRMA_1"/>
    <property type="match status" value="1"/>
</dbReference>
<evidence type="ECO:0000256" key="1">
    <source>
        <dbReference type="ARBA" id="ARBA00022603"/>
    </source>
</evidence>